<keyword evidence="4" id="KW-1185">Reference proteome</keyword>
<sequence length="299" mass="32211">MIRWLRPWMAIFLCVSGILIALCAQPGWALAATTGTKAPTGREALVSEQPTVIPRTEQIEDVLVLGHDVTVEGRVSEILIVLDGNVRLAPQSRTGIVVDLGGTISQAKGAHVKAMYHVRLNTPFWNGALFGVTLALLAWAGMLAVNVGLIILAVLLSIALRNQRIPLGNQDGSVRRMGLVGVLVSLVVVAIDSILTMTLLGIPLAGIIAVVYSVIGIIGFSMSSLWMGGIILRRQKDQSPVHVQALVGSSVLTAFMSIPFVGLLLSLLTWFTGVGAATKWIFDSWRWRRRSGNIDRRVP</sequence>
<feature type="transmembrane region" description="Helical" evidence="1">
    <location>
        <begin position="241"/>
        <end position="258"/>
    </location>
</feature>
<name>A0A9X7VWR6_9BACL</name>
<organism evidence="3 4">
    <name type="scientific">Alicyclobacillus mengziensis</name>
    <dbReference type="NCBI Taxonomy" id="2931921"/>
    <lineage>
        <taxon>Bacteria</taxon>
        <taxon>Bacillati</taxon>
        <taxon>Bacillota</taxon>
        <taxon>Bacilli</taxon>
        <taxon>Bacillales</taxon>
        <taxon>Alicyclobacillaceae</taxon>
        <taxon>Alicyclobacillus</taxon>
    </lineage>
</organism>
<keyword evidence="2" id="KW-0732">Signal</keyword>
<feature type="transmembrane region" description="Helical" evidence="1">
    <location>
        <begin position="177"/>
        <end position="200"/>
    </location>
</feature>
<evidence type="ECO:0000256" key="2">
    <source>
        <dbReference type="SAM" id="SignalP"/>
    </source>
</evidence>
<protein>
    <recommendedName>
        <fullName evidence="5">Integral membrane protein</fullName>
    </recommendedName>
</protein>
<feature type="transmembrane region" description="Helical" evidence="1">
    <location>
        <begin position="128"/>
        <end position="156"/>
    </location>
</feature>
<evidence type="ECO:0000256" key="1">
    <source>
        <dbReference type="SAM" id="Phobius"/>
    </source>
</evidence>
<proteinExistence type="predicted"/>
<keyword evidence="1" id="KW-0472">Membrane</keyword>
<accession>A0A9X7VWR6</accession>
<dbReference type="EMBL" id="CP071182">
    <property type="protein sequence ID" value="QSO46481.1"/>
    <property type="molecule type" value="Genomic_DNA"/>
</dbReference>
<gene>
    <name evidence="3" type="ORF">JZ786_18725</name>
</gene>
<dbReference type="KEGG" id="afx:JZ786_18725"/>
<evidence type="ECO:0000313" key="3">
    <source>
        <dbReference type="EMBL" id="QSO46481.1"/>
    </source>
</evidence>
<dbReference type="AlphaFoldDB" id="A0A9X7VWR6"/>
<feature type="signal peptide" evidence="2">
    <location>
        <begin position="1"/>
        <end position="31"/>
    </location>
</feature>
<evidence type="ECO:0008006" key="5">
    <source>
        <dbReference type="Google" id="ProtNLM"/>
    </source>
</evidence>
<dbReference type="RefSeq" id="WP_206655850.1">
    <property type="nucleotide sequence ID" value="NZ_CP071182.1"/>
</dbReference>
<keyword evidence="1" id="KW-0812">Transmembrane</keyword>
<keyword evidence="1" id="KW-1133">Transmembrane helix</keyword>
<evidence type="ECO:0000313" key="4">
    <source>
        <dbReference type="Proteomes" id="UP000663505"/>
    </source>
</evidence>
<feature type="transmembrane region" description="Helical" evidence="1">
    <location>
        <begin position="206"/>
        <end position="229"/>
    </location>
</feature>
<reference evidence="3 4" key="1">
    <citation type="submission" date="2021-02" db="EMBL/GenBank/DDBJ databases">
        <title>Alicyclobacillus curvatus sp. nov. and Alicyclobacillus mengziensis sp. nov., two acidophilic bacteria isolated from acid mine drainage.</title>
        <authorList>
            <person name="Huang Y."/>
        </authorList>
    </citation>
    <scope>NUCLEOTIDE SEQUENCE [LARGE SCALE GENOMIC DNA]</scope>
    <source>
        <strain evidence="3 4">S30H14</strain>
    </source>
</reference>
<feature type="chain" id="PRO_5040857471" description="Integral membrane protein" evidence="2">
    <location>
        <begin position="32"/>
        <end position="299"/>
    </location>
</feature>
<dbReference type="Proteomes" id="UP000663505">
    <property type="component" value="Chromosome"/>
</dbReference>